<keyword evidence="2" id="KW-1185">Reference proteome</keyword>
<comment type="caution">
    <text evidence="1">The sequence shown here is derived from an EMBL/GenBank/DDBJ whole genome shotgun (WGS) entry which is preliminary data.</text>
</comment>
<gene>
    <name evidence="1" type="ORF">REB14_20900</name>
</gene>
<reference evidence="1 2" key="1">
    <citation type="submission" date="2023-08" db="EMBL/GenBank/DDBJ databases">
        <authorList>
            <person name="Maltman C."/>
        </authorList>
    </citation>
    <scope>NUCLEOTIDE SEQUENCE [LARGE SCALE GENOMIC DNA]</scope>
    <source>
        <strain evidence="1 2">ES2</strain>
    </source>
</reference>
<sequence length="96" mass="11312">MLKQKNVDCCTHGYSRSAFVCQHLDLETPKGFEEAFDTYKGMDLEEEEDLQAWCSECEKIRNEYDGWDEESEKFAGITLVCENCYFELKEFNNIRS</sequence>
<dbReference type="RefSeq" id="WP_309523193.1">
    <property type="nucleotide sequence ID" value="NZ_JAVIXS010000020.1"/>
</dbReference>
<evidence type="ECO:0000313" key="1">
    <source>
        <dbReference type="EMBL" id="MDR4954648.1"/>
    </source>
</evidence>
<accession>A0ABU1EA46</accession>
<dbReference type="EMBL" id="JAVIXS010000020">
    <property type="protein sequence ID" value="MDR4954648.1"/>
    <property type="molecule type" value="Genomic_DNA"/>
</dbReference>
<proteinExistence type="predicted"/>
<name>A0ABU1EA46_9FLAO</name>
<dbReference type="Proteomes" id="UP001260959">
    <property type="component" value="Unassembled WGS sequence"/>
</dbReference>
<evidence type="ECO:0000313" key="2">
    <source>
        <dbReference type="Proteomes" id="UP001260959"/>
    </source>
</evidence>
<protein>
    <submittedName>
        <fullName evidence="1">Uncharacterized protein</fullName>
    </submittedName>
</protein>
<organism evidence="1 2">
    <name type="scientific">Chryseobacterium metallicongregator</name>
    <dbReference type="NCBI Taxonomy" id="3073042"/>
    <lineage>
        <taxon>Bacteria</taxon>
        <taxon>Pseudomonadati</taxon>
        <taxon>Bacteroidota</taxon>
        <taxon>Flavobacteriia</taxon>
        <taxon>Flavobacteriales</taxon>
        <taxon>Weeksellaceae</taxon>
        <taxon>Chryseobacterium group</taxon>
        <taxon>Chryseobacterium</taxon>
    </lineage>
</organism>